<dbReference type="Gene3D" id="3.30.70.1060">
    <property type="entry name" value="Dimeric alpha+beta barrel"/>
    <property type="match status" value="1"/>
</dbReference>
<dbReference type="AlphaFoldDB" id="A0A3B1A6M8"/>
<dbReference type="NCBIfam" id="NF008473">
    <property type="entry name" value="PRK11370.1"/>
    <property type="match status" value="1"/>
</dbReference>
<protein>
    <submittedName>
        <fullName evidence="2">YciL protein</fullName>
    </submittedName>
</protein>
<gene>
    <name evidence="2" type="ORF">MNBD_GAMMA22-15</name>
</gene>
<accession>A0A3B1A6M8</accession>
<evidence type="ECO:0000259" key="1">
    <source>
        <dbReference type="Pfam" id="PF03795"/>
    </source>
</evidence>
<organism evidence="2">
    <name type="scientific">hydrothermal vent metagenome</name>
    <dbReference type="NCBI Taxonomy" id="652676"/>
    <lineage>
        <taxon>unclassified sequences</taxon>
        <taxon>metagenomes</taxon>
        <taxon>ecological metagenomes</taxon>
    </lineage>
</organism>
<name>A0A3B1A6M8_9ZZZZ</name>
<dbReference type="PANTHER" id="PTHR33606">
    <property type="entry name" value="PROTEIN YCII"/>
    <property type="match status" value="1"/>
</dbReference>
<dbReference type="Pfam" id="PF03795">
    <property type="entry name" value="YCII"/>
    <property type="match status" value="1"/>
</dbReference>
<dbReference type="InterPro" id="IPR011008">
    <property type="entry name" value="Dimeric_a/b-barrel"/>
</dbReference>
<sequence length="99" mass="11083">MLYAIMCQDHEDSLKKRLSVRPEHLKRLEKLKQQGLLVLAGPHPAIDTEDPGTEGFSGSLIVAEFESLQDAQQWANQDPYMTAGVYKSISVKPFKQVSP</sequence>
<reference evidence="2" key="1">
    <citation type="submission" date="2018-06" db="EMBL/GenBank/DDBJ databases">
        <authorList>
            <person name="Zhirakovskaya E."/>
        </authorList>
    </citation>
    <scope>NUCLEOTIDE SEQUENCE</scope>
</reference>
<feature type="domain" description="YCII-related" evidence="1">
    <location>
        <begin position="1"/>
        <end position="95"/>
    </location>
</feature>
<dbReference type="EMBL" id="UOFS01000022">
    <property type="protein sequence ID" value="VAW95257.1"/>
    <property type="molecule type" value="Genomic_DNA"/>
</dbReference>
<evidence type="ECO:0000313" key="2">
    <source>
        <dbReference type="EMBL" id="VAW95257.1"/>
    </source>
</evidence>
<dbReference type="InterPro" id="IPR005545">
    <property type="entry name" value="YCII"/>
</dbReference>
<proteinExistence type="predicted"/>
<dbReference type="PANTHER" id="PTHR33606:SF3">
    <property type="entry name" value="PROTEIN YCII"/>
    <property type="match status" value="1"/>
</dbReference>
<dbReference type="InterPro" id="IPR051807">
    <property type="entry name" value="Sec-metab_biosynth-assoc"/>
</dbReference>
<dbReference type="SUPFAM" id="SSF54909">
    <property type="entry name" value="Dimeric alpha+beta barrel"/>
    <property type="match status" value="1"/>
</dbReference>